<dbReference type="GO" id="GO:0007165">
    <property type="term" value="P:signal transduction"/>
    <property type="evidence" value="ECO:0007669"/>
    <property type="project" value="InterPro"/>
</dbReference>
<keyword evidence="2" id="KW-0812">Transmembrane</keyword>
<feature type="compositionally biased region" description="Basic and acidic residues" evidence="1">
    <location>
        <begin position="247"/>
        <end position="258"/>
    </location>
</feature>
<keyword evidence="2" id="KW-0472">Membrane</keyword>
<protein>
    <submittedName>
        <fullName evidence="4">HAMP domain-containing protein</fullName>
    </submittedName>
</protein>
<sequence>MYRTLSARAVVPVAVAITGFVVICCVLLYASMKKDMIDGAFAQERSLASTVIKSAHYTMLKADREGLANIVANIGSGEGVEHVRIINSAGAVAFSSRKGETALPVERAVADLSAARGGRLFINGEGNEVLAIRVPIPNEDSCSTAACHFHQAAQKELGVLDIGLSTKPLRGNLAVMRNRMLVFCLMILVLTIGGVAALLKRTVFTPVHQLTEFSDGLVAGEPLEIPHHLGGELGRLAKNLKQSSEELKKARQLARHESQAAPGTGADVQR</sequence>
<dbReference type="RefSeq" id="WP_199385476.1">
    <property type="nucleotide sequence ID" value="NZ_JAEMHM010000015.1"/>
</dbReference>
<dbReference type="PROSITE" id="PS50885">
    <property type="entry name" value="HAMP"/>
    <property type="match status" value="1"/>
</dbReference>
<dbReference type="AlphaFoldDB" id="A0A8J7S6R2"/>
<evidence type="ECO:0000313" key="5">
    <source>
        <dbReference type="Proteomes" id="UP000636888"/>
    </source>
</evidence>
<organism evidence="4 5">
    <name type="scientific">Geomesophilobacter sediminis</name>
    <dbReference type="NCBI Taxonomy" id="2798584"/>
    <lineage>
        <taxon>Bacteria</taxon>
        <taxon>Pseudomonadati</taxon>
        <taxon>Thermodesulfobacteriota</taxon>
        <taxon>Desulfuromonadia</taxon>
        <taxon>Geobacterales</taxon>
        <taxon>Geobacteraceae</taxon>
        <taxon>Geomesophilobacter</taxon>
    </lineage>
</organism>
<dbReference type="EMBL" id="JAEMHM010000015">
    <property type="protein sequence ID" value="MBJ6726566.1"/>
    <property type="molecule type" value="Genomic_DNA"/>
</dbReference>
<proteinExistence type="predicted"/>
<evidence type="ECO:0000256" key="1">
    <source>
        <dbReference type="SAM" id="MobiDB-lite"/>
    </source>
</evidence>
<feature type="transmembrane region" description="Helical" evidence="2">
    <location>
        <begin position="180"/>
        <end position="199"/>
    </location>
</feature>
<feature type="domain" description="HAMP" evidence="3">
    <location>
        <begin position="201"/>
        <end position="252"/>
    </location>
</feature>
<keyword evidence="2" id="KW-1133">Transmembrane helix</keyword>
<keyword evidence="5" id="KW-1185">Reference proteome</keyword>
<reference evidence="4" key="1">
    <citation type="submission" date="2020-12" db="EMBL/GenBank/DDBJ databases">
        <title>Geomonas sp. Red875, isolated from river sediment.</title>
        <authorList>
            <person name="Xu Z."/>
            <person name="Zhang Z."/>
            <person name="Masuda Y."/>
            <person name="Itoh H."/>
            <person name="Senoo K."/>
        </authorList>
    </citation>
    <scope>NUCLEOTIDE SEQUENCE</scope>
    <source>
        <strain evidence="4">Red875</strain>
    </source>
</reference>
<feature type="region of interest" description="Disordered" evidence="1">
    <location>
        <begin position="247"/>
        <end position="270"/>
    </location>
</feature>
<accession>A0A8J7S6R2</accession>
<dbReference type="InterPro" id="IPR003660">
    <property type="entry name" value="HAMP_dom"/>
</dbReference>
<dbReference type="Gene3D" id="3.30.450.290">
    <property type="match status" value="1"/>
</dbReference>
<dbReference type="GO" id="GO:0016020">
    <property type="term" value="C:membrane"/>
    <property type="evidence" value="ECO:0007669"/>
    <property type="project" value="InterPro"/>
</dbReference>
<feature type="transmembrane region" description="Helical" evidence="2">
    <location>
        <begin position="6"/>
        <end position="30"/>
    </location>
</feature>
<comment type="caution">
    <text evidence="4">The sequence shown here is derived from an EMBL/GenBank/DDBJ whole genome shotgun (WGS) entry which is preliminary data.</text>
</comment>
<evidence type="ECO:0000256" key="2">
    <source>
        <dbReference type="SAM" id="Phobius"/>
    </source>
</evidence>
<dbReference type="Proteomes" id="UP000636888">
    <property type="component" value="Unassembled WGS sequence"/>
</dbReference>
<name>A0A8J7S6R2_9BACT</name>
<evidence type="ECO:0000259" key="3">
    <source>
        <dbReference type="PROSITE" id="PS50885"/>
    </source>
</evidence>
<evidence type="ECO:0000313" key="4">
    <source>
        <dbReference type="EMBL" id="MBJ6726566.1"/>
    </source>
</evidence>
<gene>
    <name evidence="4" type="ORF">JFN93_17785</name>
</gene>
<dbReference type="Gene3D" id="6.10.340.10">
    <property type="match status" value="1"/>
</dbReference>